<feature type="transmembrane region" description="Helical" evidence="6">
    <location>
        <begin position="61"/>
        <end position="79"/>
    </location>
</feature>
<gene>
    <name evidence="7" type="ORF">METZ01_LOCUS173723</name>
</gene>
<evidence type="ECO:0000256" key="2">
    <source>
        <dbReference type="ARBA" id="ARBA00022475"/>
    </source>
</evidence>
<evidence type="ECO:0000313" key="7">
    <source>
        <dbReference type="EMBL" id="SVB20869.1"/>
    </source>
</evidence>
<protein>
    <submittedName>
        <fullName evidence="7">Uncharacterized protein</fullName>
    </submittedName>
</protein>
<sequence length="90" mass="9636">ALLGGALVMLNFVLLERIASRVLDNAKRPPNPLQMLFLGLRFVLMALILYGIFALPGVRPIPVVLGLSIVVLAVVIETFSEVFSGPPLGP</sequence>
<keyword evidence="5 6" id="KW-0472">Membrane</keyword>
<dbReference type="GO" id="GO:0005886">
    <property type="term" value="C:plasma membrane"/>
    <property type="evidence" value="ECO:0007669"/>
    <property type="project" value="UniProtKB-SubCell"/>
</dbReference>
<dbReference type="Pfam" id="PF03899">
    <property type="entry name" value="ATP-synt_I"/>
    <property type="match status" value="1"/>
</dbReference>
<dbReference type="InterPro" id="IPR005598">
    <property type="entry name" value="ATP_synth_I"/>
</dbReference>
<keyword evidence="2" id="KW-1003">Cell membrane</keyword>
<name>A0A382C4S5_9ZZZZ</name>
<proteinExistence type="predicted"/>
<evidence type="ECO:0000256" key="5">
    <source>
        <dbReference type="ARBA" id="ARBA00023136"/>
    </source>
</evidence>
<feature type="non-terminal residue" evidence="7">
    <location>
        <position position="1"/>
    </location>
</feature>
<keyword evidence="3 6" id="KW-0812">Transmembrane</keyword>
<evidence type="ECO:0000256" key="3">
    <source>
        <dbReference type="ARBA" id="ARBA00022692"/>
    </source>
</evidence>
<accession>A0A382C4S5</accession>
<evidence type="ECO:0000256" key="4">
    <source>
        <dbReference type="ARBA" id="ARBA00022989"/>
    </source>
</evidence>
<dbReference type="AlphaFoldDB" id="A0A382C4S5"/>
<evidence type="ECO:0000256" key="1">
    <source>
        <dbReference type="ARBA" id="ARBA00004651"/>
    </source>
</evidence>
<comment type="subcellular location">
    <subcellularLocation>
        <location evidence="1">Cell membrane</location>
        <topology evidence="1">Multi-pass membrane protein</topology>
    </subcellularLocation>
</comment>
<keyword evidence="4 6" id="KW-1133">Transmembrane helix</keyword>
<evidence type="ECO:0000256" key="6">
    <source>
        <dbReference type="SAM" id="Phobius"/>
    </source>
</evidence>
<dbReference type="EMBL" id="UINC01032731">
    <property type="protein sequence ID" value="SVB20869.1"/>
    <property type="molecule type" value="Genomic_DNA"/>
</dbReference>
<reference evidence="7" key="1">
    <citation type="submission" date="2018-05" db="EMBL/GenBank/DDBJ databases">
        <authorList>
            <person name="Lanie J.A."/>
            <person name="Ng W.-L."/>
            <person name="Kazmierczak K.M."/>
            <person name="Andrzejewski T.M."/>
            <person name="Davidsen T.M."/>
            <person name="Wayne K.J."/>
            <person name="Tettelin H."/>
            <person name="Glass J.I."/>
            <person name="Rusch D."/>
            <person name="Podicherti R."/>
            <person name="Tsui H.-C.T."/>
            <person name="Winkler M.E."/>
        </authorList>
    </citation>
    <scope>NUCLEOTIDE SEQUENCE</scope>
</reference>
<feature type="transmembrane region" description="Helical" evidence="6">
    <location>
        <begin position="35"/>
        <end position="55"/>
    </location>
</feature>
<organism evidence="7">
    <name type="scientific">marine metagenome</name>
    <dbReference type="NCBI Taxonomy" id="408172"/>
    <lineage>
        <taxon>unclassified sequences</taxon>
        <taxon>metagenomes</taxon>
        <taxon>ecological metagenomes</taxon>
    </lineage>
</organism>